<evidence type="ECO:0000256" key="4">
    <source>
        <dbReference type="ARBA" id="ARBA00023136"/>
    </source>
</evidence>
<comment type="caution">
    <text evidence="6">The sequence shown here is derived from an EMBL/GenBank/DDBJ whole genome shotgun (WGS) entry which is preliminary data.</text>
</comment>
<evidence type="ECO:0000313" key="7">
    <source>
        <dbReference type="Proteomes" id="UP000630594"/>
    </source>
</evidence>
<sequence length="320" mass="33906">MSAVVELPLAPGDGGLGRGDTGHGETSAGLSRLRTVVASSRPLSWVNTAFPFGAAYLLVGGGLDAAFWVGTLFFLVPYNLVMYGVNDVFDHESDLRNPRKGGVEGVVLDRAVHRTTLWAAVLTPLPFVVALLAMGSTTSALVLAVSIFAVVAYSAPRLRFKEQPFLDSLTSSTHFVSPAVLGLALAADRGASVTWEGPVLMSLIGFFLWGMGSHAFGAVQDVRADREGGIASVGTVLGARPTVWFALYCYVAGGTALLMMPGPGQWAAALVVPYVANVAPYLAITDEECEQANAGWRRFLWLNFVTGFLVTQLMIVLVVL</sequence>
<dbReference type="Proteomes" id="UP000630594">
    <property type="component" value="Unassembled WGS sequence"/>
</dbReference>
<feature type="transmembrane region" description="Helical" evidence="5">
    <location>
        <begin position="241"/>
        <end position="260"/>
    </location>
</feature>
<dbReference type="InterPro" id="IPR050475">
    <property type="entry name" value="Prenyltransferase_related"/>
</dbReference>
<evidence type="ECO:0000256" key="3">
    <source>
        <dbReference type="ARBA" id="ARBA00022989"/>
    </source>
</evidence>
<gene>
    <name evidence="6" type="primary">ubiA</name>
    <name evidence="6" type="ORF">GCM10007231_32650</name>
</gene>
<dbReference type="PANTHER" id="PTHR42723:SF1">
    <property type="entry name" value="CHLOROPHYLL SYNTHASE, CHLOROPLASTIC"/>
    <property type="match status" value="1"/>
</dbReference>
<dbReference type="InterPro" id="IPR044878">
    <property type="entry name" value="UbiA_sf"/>
</dbReference>
<keyword evidence="3 5" id="KW-1133">Transmembrane helix</keyword>
<dbReference type="PANTHER" id="PTHR42723">
    <property type="entry name" value="CHLOROPHYLL SYNTHASE"/>
    <property type="match status" value="1"/>
</dbReference>
<feature type="transmembrane region" description="Helical" evidence="5">
    <location>
        <begin position="299"/>
        <end position="319"/>
    </location>
</feature>
<keyword evidence="4 5" id="KW-0472">Membrane</keyword>
<feature type="transmembrane region" description="Helical" evidence="5">
    <location>
        <begin position="199"/>
        <end position="220"/>
    </location>
</feature>
<organism evidence="6 7">
    <name type="scientific">Nocardioides daphniae</name>
    <dbReference type="NCBI Taxonomy" id="402297"/>
    <lineage>
        <taxon>Bacteria</taxon>
        <taxon>Bacillati</taxon>
        <taxon>Actinomycetota</taxon>
        <taxon>Actinomycetes</taxon>
        <taxon>Propionibacteriales</taxon>
        <taxon>Nocardioidaceae</taxon>
        <taxon>Nocardioides</taxon>
    </lineage>
</organism>
<dbReference type="InterPro" id="IPR000537">
    <property type="entry name" value="UbiA_prenyltransferase"/>
</dbReference>
<accession>A0ABQ1QLU5</accession>
<comment type="subcellular location">
    <subcellularLocation>
        <location evidence="1">Membrane</location>
        <topology evidence="1">Multi-pass membrane protein</topology>
    </subcellularLocation>
</comment>
<feature type="transmembrane region" description="Helical" evidence="5">
    <location>
        <begin position="127"/>
        <end position="153"/>
    </location>
</feature>
<dbReference type="RefSeq" id="WP_202977771.1">
    <property type="nucleotide sequence ID" value="NZ_BMCK01000006.1"/>
</dbReference>
<dbReference type="Pfam" id="PF01040">
    <property type="entry name" value="UbiA"/>
    <property type="match status" value="1"/>
</dbReference>
<dbReference type="Gene3D" id="1.20.120.1780">
    <property type="entry name" value="UbiA prenyltransferase"/>
    <property type="match status" value="1"/>
</dbReference>
<dbReference type="EMBL" id="BMCK01000006">
    <property type="protein sequence ID" value="GGD30629.1"/>
    <property type="molecule type" value="Genomic_DNA"/>
</dbReference>
<protein>
    <submittedName>
        <fullName evidence="6">Prenyltransferase</fullName>
    </submittedName>
</protein>
<evidence type="ECO:0000256" key="5">
    <source>
        <dbReference type="SAM" id="Phobius"/>
    </source>
</evidence>
<dbReference type="NCBIfam" id="NF009608">
    <property type="entry name" value="PRK13105.1"/>
    <property type="match status" value="1"/>
</dbReference>
<name>A0ABQ1QLU5_9ACTN</name>
<evidence type="ECO:0000256" key="2">
    <source>
        <dbReference type="ARBA" id="ARBA00022692"/>
    </source>
</evidence>
<reference evidence="7" key="1">
    <citation type="journal article" date="2019" name="Int. J. Syst. Evol. Microbiol.">
        <title>The Global Catalogue of Microorganisms (GCM) 10K type strain sequencing project: providing services to taxonomists for standard genome sequencing and annotation.</title>
        <authorList>
            <consortium name="The Broad Institute Genomics Platform"/>
            <consortium name="The Broad Institute Genome Sequencing Center for Infectious Disease"/>
            <person name="Wu L."/>
            <person name="Ma J."/>
        </authorList>
    </citation>
    <scope>NUCLEOTIDE SEQUENCE [LARGE SCALE GENOMIC DNA]</scope>
    <source>
        <strain evidence="7">CCM 7403</strain>
    </source>
</reference>
<evidence type="ECO:0000313" key="6">
    <source>
        <dbReference type="EMBL" id="GGD30629.1"/>
    </source>
</evidence>
<dbReference type="CDD" id="cd13966">
    <property type="entry name" value="PT_UbiA_4"/>
    <property type="match status" value="1"/>
</dbReference>
<evidence type="ECO:0000256" key="1">
    <source>
        <dbReference type="ARBA" id="ARBA00004141"/>
    </source>
</evidence>
<feature type="transmembrane region" description="Helical" evidence="5">
    <location>
        <begin position="165"/>
        <end position="187"/>
    </location>
</feature>
<keyword evidence="7" id="KW-1185">Reference proteome</keyword>
<keyword evidence="2 5" id="KW-0812">Transmembrane</keyword>
<dbReference type="Gene3D" id="1.10.357.140">
    <property type="entry name" value="UbiA prenyltransferase"/>
    <property type="match status" value="1"/>
</dbReference>
<proteinExistence type="predicted"/>
<feature type="transmembrane region" description="Helical" evidence="5">
    <location>
        <begin position="266"/>
        <end position="284"/>
    </location>
</feature>